<dbReference type="Proteomes" id="UP000821845">
    <property type="component" value="Chromosome 1"/>
</dbReference>
<name>A0ACB7TI36_HYAAI</name>
<reference evidence="1" key="1">
    <citation type="submission" date="2020-05" db="EMBL/GenBank/DDBJ databases">
        <title>Large-scale comparative analyses of tick genomes elucidate their genetic diversity and vector capacities.</title>
        <authorList>
            <person name="Jia N."/>
            <person name="Wang J."/>
            <person name="Shi W."/>
            <person name="Du L."/>
            <person name="Sun Y."/>
            <person name="Zhan W."/>
            <person name="Jiang J."/>
            <person name="Wang Q."/>
            <person name="Zhang B."/>
            <person name="Ji P."/>
            <person name="Sakyi L.B."/>
            <person name="Cui X."/>
            <person name="Yuan T."/>
            <person name="Jiang B."/>
            <person name="Yang W."/>
            <person name="Lam T.T.-Y."/>
            <person name="Chang Q."/>
            <person name="Ding S."/>
            <person name="Wang X."/>
            <person name="Zhu J."/>
            <person name="Ruan X."/>
            <person name="Zhao L."/>
            <person name="Wei J."/>
            <person name="Que T."/>
            <person name="Du C."/>
            <person name="Cheng J."/>
            <person name="Dai P."/>
            <person name="Han X."/>
            <person name="Huang E."/>
            <person name="Gao Y."/>
            <person name="Liu J."/>
            <person name="Shao H."/>
            <person name="Ye R."/>
            <person name="Li L."/>
            <person name="Wei W."/>
            <person name="Wang X."/>
            <person name="Wang C."/>
            <person name="Yang T."/>
            <person name="Huo Q."/>
            <person name="Li W."/>
            <person name="Guo W."/>
            <person name="Chen H."/>
            <person name="Zhou L."/>
            <person name="Ni X."/>
            <person name="Tian J."/>
            <person name="Zhou Y."/>
            <person name="Sheng Y."/>
            <person name="Liu T."/>
            <person name="Pan Y."/>
            <person name="Xia L."/>
            <person name="Li J."/>
            <person name="Zhao F."/>
            <person name="Cao W."/>
        </authorList>
    </citation>
    <scope>NUCLEOTIDE SEQUENCE</scope>
    <source>
        <strain evidence="1">Hyas-2018</strain>
    </source>
</reference>
<keyword evidence="2" id="KW-1185">Reference proteome</keyword>
<comment type="caution">
    <text evidence="1">The sequence shown here is derived from an EMBL/GenBank/DDBJ whole genome shotgun (WGS) entry which is preliminary data.</text>
</comment>
<protein>
    <submittedName>
        <fullName evidence="1">Uncharacterized protein</fullName>
    </submittedName>
</protein>
<accession>A0ACB7TI36</accession>
<dbReference type="EMBL" id="CM023481">
    <property type="protein sequence ID" value="KAH6945694.1"/>
    <property type="molecule type" value="Genomic_DNA"/>
</dbReference>
<proteinExistence type="predicted"/>
<evidence type="ECO:0000313" key="1">
    <source>
        <dbReference type="EMBL" id="KAH6945694.1"/>
    </source>
</evidence>
<evidence type="ECO:0000313" key="2">
    <source>
        <dbReference type="Proteomes" id="UP000821845"/>
    </source>
</evidence>
<organism evidence="1 2">
    <name type="scientific">Hyalomma asiaticum</name>
    <name type="common">Tick</name>
    <dbReference type="NCBI Taxonomy" id="266040"/>
    <lineage>
        <taxon>Eukaryota</taxon>
        <taxon>Metazoa</taxon>
        <taxon>Ecdysozoa</taxon>
        <taxon>Arthropoda</taxon>
        <taxon>Chelicerata</taxon>
        <taxon>Arachnida</taxon>
        <taxon>Acari</taxon>
        <taxon>Parasitiformes</taxon>
        <taxon>Ixodida</taxon>
        <taxon>Ixodoidea</taxon>
        <taxon>Ixodidae</taxon>
        <taxon>Hyalomminae</taxon>
        <taxon>Hyalomma</taxon>
    </lineage>
</organism>
<sequence>MGNANQARQASPRHRSGRNCSRYRGRSRSRGRSRGHTRYRSVSRARPGRDPQSDPDPIPGPARVPEHSQHVDLSPPPRMGDSSRPLFEHSMPGYNSGTTLAPRNDPPLEHARDAEVIRLCKENEDLENMIKRPVSEMAEVRKLVSNASGNGAAVRTTETSVPAPTASKVTASVRILTDSVRQIQVALRDPNRGLRALADRIDAIEAPIPAPATLVQPLSFPAVPGEEDFAFSLKEAVFQGSGEQNFGNISVRRFSPEIQSRSGRPGEGEIYTFIDKKLTHLTPKLKLASGRIEYVMIDILLDAMQRNQRRNSVFILNIYSNPRDSRTGHSLWQDANKMNLTLVTDKTFPKRIGKSVSRDMTPDLAFVQNVEDVAGRTPP</sequence>
<gene>
    <name evidence="1" type="ORF">HPB50_009628</name>
</gene>